<accession>A0ABT0PJE1</accession>
<feature type="transmembrane region" description="Helical" evidence="7">
    <location>
        <begin position="20"/>
        <end position="41"/>
    </location>
</feature>
<keyword evidence="10" id="KW-1185">Reference proteome</keyword>
<dbReference type="Pfam" id="PF07690">
    <property type="entry name" value="MFS_1"/>
    <property type="match status" value="2"/>
</dbReference>
<feature type="transmembrane region" description="Helical" evidence="7">
    <location>
        <begin position="738"/>
        <end position="758"/>
    </location>
</feature>
<evidence type="ECO:0000256" key="5">
    <source>
        <dbReference type="ARBA" id="ARBA00023136"/>
    </source>
</evidence>
<feature type="transmembrane region" description="Helical" evidence="7">
    <location>
        <begin position="341"/>
        <end position="359"/>
    </location>
</feature>
<feature type="transmembrane region" description="Helical" evidence="7">
    <location>
        <begin position="593"/>
        <end position="618"/>
    </location>
</feature>
<evidence type="ECO:0000313" key="10">
    <source>
        <dbReference type="Proteomes" id="UP001203338"/>
    </source>
</evidence>
<feature type="domain" description="Major facilitator superfamily (MFS) profile" evidence="8">
    <location>
        <begin position="381"/>
        <end position="787"/>
    </location>
</feature>
<dbReference type="InterPro" id="IPR020846">
    <property type="entry name" value="MFS_dom"/>
</dbReference>
<dbReference type="Proteomes" id="UP001203338">
    <property type="component" value="Unassembled WGS sequence"/>
</dbReference>
<feature type="transmembrane region" description="Helical" evidence="7">
    <location>
        <begin position="472"/>
        <end position="495"/>
    </location>
</feature>
<dbReference type="InterPro" id="IPR011701">
    <property type="entry name" value="MFS"/>
</dbReference>
<feature type="transmembrane region" description="Helical" evidence="7">
    <location>
        <begin position="545"/>
        <end position="572"/>
    </location>
</feature>
<dbReference type="InterPro" id="IPR036259">
    <property type="entry name" value="MFS_trans_sf"/>
</dbReference>
<feature type="transmembrane region" description="Helical" evidence="7">
    <location>
        <begin position="380"/>
        <end position="398"/>
    </location>
</feature>
<dbReference type="PROSITE" id="PS50850">
    <property type="entry name" value="MFS"/>
    <property type="match status" value="1"/>
</dbReference>
<evidence type="ECO:0000259" key="8">
    <source>
        <dbReference type="PROSITE" id="PS50850"/>
    </source>
</evidence>
<reference evidence="9 10" key="1">
    <citation type="submission" date="2022-05" db="EMBL/GenBank/DDBJ databases">
        <authorList>
            <person name="Park J.-S."/>
        </authorList>
    </citation>
    <scope>NUCLEOTIDE SEQUENCE [LARGE SCALE GENOMIC DNA]</scope>
    <source>
        <strain evidence="9 10">2012CJ34-2</strain>
    </source>
</reference>
<organism evidence="9 10">
    <name type="scientific">Parendozoicomonas callyspongiae</name>
    <dbReference type="NCBI Taxonomy" id="2942213"/>
    <lineage>
        <taxon>Bacteria</taxon>
        <taxon>Pseudomonadati</taxon>
        <taxon>Pseudomonadota</taxon>
        <taxon>Gammaproteobacteria</taxon>
        <taxon>Oceanospirillales</taxon>
        <taxon>Endozoicomonadaceae</taxon>
        <taxon>Parendozoicomonas</taxon>
    </lineage>
</organism>
<evidence type="ECO:0000256" key="4">
    <source>
        <dbReference type="ARBA" id="ARBA00022989"/>
    </source>
</evidence>
<comment type="caution">
    <text evidence="9">The sequence shown here is derived from an EMBL/GenBank/DDBJ whole genome shotgun (WGS) entry which is preliminary data.</text>
</comment>
<evidence type="ECO:0000256" key="2">
    <source>
        <dbReference type="ARBA" id="ARBA00022475"/>
    </source>
</evidence>
<feature type="region of interest" description="Disordered" evidence="6">
    <location>
        <begin position="787"/>
        <end position="806"/>
    </location>
</feature>
<dbReference type="RefSeq" id="WP_249701060.1">
    <property type="nucleotide sequence ID" value="NZ_JAMFLX010000025.1"/>
</dbReference>
<feature type="transmembrane region" description="Helical" evidence="7">
    <location>
        <begin position="661"/>
        <end position="684"/>
    </location>
</feature>
<dbReference type="EMBL" id="JAMFLX010000025">
    <property type="protein sequence ID" value="MCL6271448.1"/>
    <property type="molecule type" value="Genomic_DNA"/>
</dbReference>
<keyword evidence="4 7" id="KW-1133">Transmembrane helix</keyword>
<evidence type="ECO:0000256" key="7">
    <source>
        <dbReference type="SAM" id="Phobius"/>
    </source>
</evidence>
<feature type="transmembrane region" description="Helical" evidence="7">
    <location>
        <begin position="516"/>
        <end position="539"/>
    </location>
</feature>
<dbReference type="InterPro" id="IPR050189">
    <property type="entry name" value="MFS_Efflux_Transporters"/>
</dbReference>
<protein>
    <submittedName>
        <fullName evidence="9">MFS transporter</fullName>
    </submittedName>
</protein>
<dbReference type="Gene3D" id="1.20.1250.20">
    <property type="entry name" value="MFS general substrate transporter like domains"/>
    <property type="match status" value="1"/>
</dbReference>
<feature type="transmembrane region" description="Helical" evidence="7">
    <location>
        <begin position="630"/>
        <end position="649"/>
    </location>
</feature>
<keyword evidence="3 7" id="KW-0812">Transmembrane</keyword>
<dbReference type="SUPFAM" id="SSF103473">
    <property type="entry name" value="MFS general substrate transporter"/>
    <property type="match status" value="1"/>
</dbReference>
<evidence type="ECO:0000256" key="6">
    <source>
        <dbReference type="SAM" id="MobiDB-lite"/>
    </source>
</evidence>
<feature type="transmembrane region" description="Helical" evidence="7">
    <location>
        <begin position="447"/>
        <end position="466"/>
    </location>
</feature>
<evidence type="ECO:0000256" key="1">
    <source>
        <dbReference type="ARBA" id="ARBA00004651"/>
    </source>
</evidence>
<feature type="transmembrane region" description="Helical" evidence="7">
    <location>
        <begin position="690"/>
        <end position="710"/>
    </location>
</feature>
<evidence type="ECO:0000256" key="3">
    <source>
        <dbReference type="ARBA" id="ARBA00022692"/>
    </source>
</evidence>
<name>A0ABT0PJE1_9GAMM</name>
<sequence>MQSAKSDPLPNQPARRSSGLRVFGSALISILTLLLLVYAGYGETLLTYKKLEQEQASAQAGLVQSSIESALQSGIPLSDISGIDRLVQSTLLSLPAVSGVTVLDTAGRQVYPRSFENALLDISTMSSMQSHTMTEDEQVIEINLPLKSRLETEGFLQIALSKPYIEQTVQQIFTPLFIIAMVLAGLALPATWLLARSPLTRFWQEQGWFTFSFTAMSLVLVMVLTGLYIQSAGHRVEQVNDSLVARLSIADSHGIPLHLLSGIDSLLQEYQVLNPELETVTLSQNGFVQYSSDPELLYSQPVRDFYQLSDSSVLSNSGLRLTTTMPFSQVVFQVLRAGKNFAILYLTTLLLSLLFNRLVRQPGRKQAARNGTLADRSLEILRPLFFIAVFMESLHTALLPELLNKAATSAGLGTGLTSTLFMLYFLSFALTLLPGNRLCKSLGNRKVMLVGFVMAAAGSFSLAFGFSGSSTLSPTLGLVIFARVLAGIGQSLLMVAVQNEILANTNISNRTSGASIIVSSFNGGFICGTALGALLASYVGATGVFIISGLSGIFALLLAVLMVTTGVGSAGSEPNNIAGEMQKMKALLKHRDFLGTMLCIGIPAKATLTGIVTFALPLVMTQAGFASEDIGQIIICYAIAVLLATRVLAPRIDRHGNTRSVLVSAMLFSGIAVLVTAGGLLLAAEEGQRLPGALTMLAGVFLLGLSHGGINAPVVSHVTSVVDDKTASQQSTVTFYRFLERFGHVLGPLLVGQILILAASGQQALLWLAIGLMMLALMFYLLSRSTQPEDRPVDKGGLGSKVKEAQ</sequence>
<evidence type="ECO:0000313" key="9">
    <source>
        <dbReference type="EMBL" id="MCL6271448.1"/>
    </source>
</evidence>
<feature type="transmembrane region" description="Helical" evidence="7">
    <location>
        <begin position="764"/>
        <end position="782"/>
    </location>
</feature>
<dbReference type="PANTHER" id="PTHR43124">
    <property type="entry name" value="PURINE EFFLUX PUMP PBUE"/>
    <property type="match status" value="1"/>
</dbReference>
<keyword evidence="5 7" id="KW-0472">Membrane</keyword>
<keyword evidence="2" id="KW-1003">Cell membrane</keyword>
<comment type="subcellular location">
    <subcellularLocation>
        <location evidence="1">Cell membrane</location>
        <topology evidence="1">Multi-pass membrane protein</topology>
    </subcellularLocation>
</comment>
<feature type="transmembrane region" description="Helical" evidence="7">
    <location>
        <begin position="207"/>
        <end position="229"/>
    </location>
</feature>
<gene>
    <name evidence="9" type="ORF">M3P05_16120</name>
</gene>
<feature type="transmembrane region" description="Helical" evidence="7">
    <location>
        <begin position="410"/>
        <end position="435"/>
    </location>
</feature>
<proteinExistence type="predicted"/>
<dbReference type="PANTHER" id="PTHR43124:SF3">
    <property type="entry name" value="CHLORAMPHENICOL EFFLUX PUMP RV0191"/>
    <property type="match status" value="1"/>
</dbReference>
<feature type="transmembrane region" description="Helical" evidence="7">
    <location>
        <begin position="172"/>
        <end position="195"/>
    </location>
</feature>